<dbReference type="SMART" id="SM00347">
    <property type="entry name" value="HTH_MARR"/>
    <property type="match status" value="1"/>
</dbReference>
<dbReference type="Pfam" id="PF22381">
    <property type="entry name" value="Staph_reg_Sar_Rot"/>
    <property type="match status" value="1"/>
</dbReference>
<dbReference type="PANTHER" id="PTHR33164:SF5">
    <property type="entry name" value="ORGANIC HYDROPEROXIDE RESISTANCE TRANSCRIPTIONAL REGULATOR"/>
    <property type="match status" value="1"/>
</dbReference>
<evidence type="ECO:0000256" key="3">
    <source>
        <dbReference type="ARBA" id="ARBA00023015"/>
    </source>
</evidence>
<evidence type="ECO:0000256" key="1">
    <source>
        <dbReference type="ARBA" id="ARBA00004496"/>
    </source>
</evidence>
<gene>
    <name evidence="7" type="ORF">B5C34_00855</name>
</gene>
<keyword evidence="4" id="KW-0238">DNA-binding</keyword>
<dbReference type="PRINTS" id="PR00598">
    <property type="entry name" value="HTHMARR"/>
</dbReference>
<feature type="domain" description="HTH marR-type" evidence="6">
    <location>
        <begin position="20"/>
        <end position="157"/>
    </location>
</feature>
<keyword evidence="5" id="KW-0804">Transcription</keyword>
<dbReference type="SUPFAM" id="SSF46785">
    <property type="entry name" value="Winged helix' DNA-binding domain"/>
    <property type="match status" value="1"/>
</dbReference>
<keyword evidence="3" id="KW-0805">Transcription regulation</keyword>
<dbReference type="AlphaFoldDB" id="A0A219B2U6"/>
<dbReference type="InterPro" id="IPR036390">
    <property type="entry name" value="WH_DNA-bd_sf"/>
</dbReference>
<dbReference type="GO" id="GO:0003700">
    <property type="term" value="F:DNA-binding transcription factor activity"/>
    <property type="evidence" value="ECO:0007669"/>
    <property type="project" value="InterPro"/>
</dbReference>
<dbReference type="RefSeq" id="WP_088710937.1">
    <property type="nucleotide sequence ID" value="NZ_NFZT01000001.1"/>
</dbReference>
<keyword evidence="2" id="KW-0963">Cytoplasm</keyword>
<organism evidence="7 8">
    <name type="scientific">Pacificimonas flava</name>
    <dbReference type="NCBI Taxonomy" id="1234595"/>
    <lineage>
        <taxon>Bacteria</taxon>
        <taxon>Pseudomonadati</taxon>
        <taxon>Pseudomonadota</taxon>
        <taxon>Alphaproteobacteria</taxon>
        <taxon>Sphingomonadales</taxon>
        <taxon>Sphingosinicellaceae</taxon>
        <taxon>Pacificimonas</taxon>
    </lineage>
</organism>
<dbReference type="PANTHER" id="PTHR33164">
    <property type="entry name" value="TRANSCRIPTIONAL REGULATOR, MARR FAMILY"/>
    <property type="match status" value="1"/>
</dbReference>
<dbReference type="Proteomes" id="UP000198462">
    <property type="component" value="Unassembled WGS sequence"/>
</dbReference>
<evidence type="ECO:0000256" key="4">
    <source>
        <dbReference type="ARBA" id="ARBA00023125"/>
    </source>
</evidence>
<evidence type="ECO:0000256" key="2">
    <source>
        <dbReference type="ARBA" id="ARBA00022490"/>
    </source>
</evidence>
<dbReference type="InterPro" id="IPR039422">
    <property type="entry name" value="MarR/SlyA-like"/>
</dbReference>
<sequence length="169" mass="19229">MSGVRSGPEELDIENRPDQAEELLRLDRQVCFPLYAASNLINRLYRPVLAELGLTYPQYLTMLVLWERSPRTVGELAAALHLDGGTLTPLLKRLEASGFVTRTRDVEDERRVLIELTAQGRTLKTRAAQVPLTLMEGFEYSEEDADNLRETVQDLVAMLADRSQRRERS</sequence>
<dbReference type="InterPro" id="IPR055166">
    <property type="entry name" value="Transc_reg_Sar_Rot_HTH"/>
</dbReference>
<evidence type="ECO:0000256" key="5">
    <source>
        <dbReference type="ARBA" id="ARBA00023163"/>
    </source>
</evidence>
<evidence type="ECO:0000259" key="6">
    <source>
        <dbReference type="PROSITE" id="PS50995"/>
    </source>
</evidence>
<dbReference type="OrthoDB" id="9806864at2"/>
<accession>A0A219B2U6</accession>
<comment type="subcellular location">
    <subcellularLocation>
        <location evidence="1">Cytoplasm</location>
    </subcellularLocation>
</comment>
<dbReference type="InterPro" id="IPR036388">
    <property type="entry name" value="WH-like_DNA-bd_sf"/>
</dbReference>
<keyword evidence="8" id="KW-1185">Reference proteome</keyword>
<reference evidence="8" key="1">
    <citation type="submission" date="2017-05" db="EMBL/GenBank/DDBJ databases">
        <authorList>
            <person name="Lin X."/>
        </authorList>
    </citation>
    <scope>NUCLEOTIDE SEQUENCE [LARGE SCALE GENOMIC DNA]</scope>
    <source>
        <strain evidence="8">JLT2012</strain>
    </source>
</reference>
<evidence type="ECO:0000313" key="8">
    <source>
        <dbReference type="Proteomes" id="UP000198462"/>
    </source>
</evidence>
<proteinExistence type="predicted"/>
<dbReference type="EMBL" id="NFZT01000001">
    <property type="protein sequence ID" value="OWV32138.1"/>
    <property type="molecule type" value="Genomic_DNA"/>
</dbReference>
<dbReference type="GO" id="GO:0005737">
    <property type="term" value="C:cytoplasm"/>
    <property type="evidence" value="ECO:0007669"/>
    <property type="project" value="UniProtKB-SubCell"/>
</dbReference>
<dbReference type="Gene3D" id="1.10.10.10">
    <property type="entry name" value="Winged helix-like DNA-binding domain superfamily/Winged helix DNA-binding domain"/>
    <property type="match status" value="1"/>
</dbReference>
<protein>
    <submittedName>
        <fullName evidence="7">MarR family transcriptional regulator</fullName>
    </submittedName>
</protein>
<dbReference type="PROSITE" id="PS50995">
    <property type="entry name" value="HTH_MARR_2"/>
    <property type="match status" value="1"/>
</dbReference>
<name>A0A219B2U6_9SPHN</name>
<dbReference type="FunFam" id="1.10.10.10:FF:000163">
    <property type="entry name" value="MarR family transcriptional regulator"/>
    <property type="match status" value="1"/>
</dbReference>
<dbReference type="GO" id="GO:0003677">
    <property type="term" value="F:DNA binding"/>
    <property type="evidence" value="ECO:0007669"/>
    <property type="project" value="UniProtKB-KW"/>
</dbReference>
<dbReference type="InterPro" id="IPR000835">
    <property type="entry name" value="HTH_MarR-typ"/>
</dbReference>
<dbReference type="GO" id="GO:0006950">
    <property type="term" value="P:response to stress"/>
    <property type="evidence" value="ECO:0007669"/>
    <property type="project" value="TreeGrafter"/>
</dbReference>
<comment type="caution">
    <text evidence="7">The sequence shown here is derived from an EMBL/GenBank/DDBJ whole genome shotgun (WGS) entry which is preliminary data.</text>
</comment>
<evidence type="ECO:0000313" key="7">
    <source>
        <dbReference type="EMBL" id="OWV32138.1"/>
    </source>
</evidence>